<dbReference type="InterPro" id="IPR036388">
    <property type="entry name" value="WH-like_DNA-bd_sf"/>
</dbReference>
<dbReference type="SUPFAM" id="SSF46785">
    <property type="entry name" value="Winged helix' DNA-binding domain"/>
    <property type="match status" value="1"/>
</dbReference>
<comment type="caution">
    <text evidence="2">The sequence shown here is derived from an EMBL/GenBank/DDBJ whole genome shotgun (WGS) entry which is preliminary data.</text>
</comment>
<dbReference type="EMBL" id="DVNB01000102">
    <property type="protein sequence ID" value="HIU58150.1"/>
    <property type="molecule type" value="Genomic_DNA"/>
</dbReference>
<dbReference type="PANTHER" id="PTHR33169">
    <property type="entry name" value="PADR-FAMILY TRANSCRIPTIONAL REGULATOR"/>
    <property type="match status" value="1"/>
</dbReference>
<evidence type="ECO:0000313" key="3">
    <source>
        <dbReference type="Proteomes" id="UP000824109"/>
    </source>
</evidence>
<accession>A0A9D1MD32</accession>
<gene>
    <name evidence="2" type="ORF">IAA61_10130</name>
</gene>
<dbReference type="InterPro" id="IPR005149">
    <property type="entry name" value="Tscrpt_reg_PadR_N"/>
</dbReference>
<reference evidence="2" key="2">
    <citation type="journal article" date="2021" name="PeerJ">
        <title>Extensive microbial diversity within the chicken gut microbiome revealed by metagenomics and culture.</title>
        <authorList>
            <person name="Gilroy R."/>
            <person name="Ravi A."/>
            <person name="Getino M."/>
            <person name="Pursley I."/>
            <person name="Horton D.L."/>
            <person name="Alikhan N.F."/>
            <person name="Baker D."/>
            <person name="Gharbi K."/>
            <person name="Hall N."/>
            <person name="Watson M."/>
            <person name="Adriaenssens E.M."/>
            <person name="Foster-Nyarko E."/>
            <person name="Jarju S."/>
            <person name="Secka A."/>
            <person name="Antonio M."/>
            <person name="Oren A."/>
            <person name="Chaudhuri R.R."/>
            <person name="La Ragione R."/>
            <person name="Hildebrand F."/>
            <person name="Pallen M.J."/>
        </authorList>
    </citation>
    <scope>NUCLEOTIDE SEQUENCE</scope>
    <source>
        <strain evidence="2">USAMLcec3-3695</strain>
    </source>
</reference>
<dbReference type="InterPro" id="IPR036390">
    <property type="entry name" value="WH_DNA-bd_sf"/>
</dbReference>
<dbReference type="Proteomes" id="UP000824109">
    <property type="component" value="Unassembled WGS sequence"/>
</dbReference>
<protein>
    <submittedName>
        <fullName evidence="2">Helix-turn-helix transcriptional regulator</fullName>
    </submittedName>
</protein>
<dbReference type="Gene3D" id="1.10.10.10">
    <property type="entry name" value="Winged helix-like DNA-binding domain superfamily/Winged helix DNA-binding domain"/>
    <property type="match status" value="1"/>
</dbReference>
<sequence length="114" mass="13329">MDKELIKGSTAVLVLTLLSEKDMYGYEIISSMKKRSDNIFSMKEGSLYPMLHSLEKNDAVESYWVDTPEGRRRKYYRITGEGRNMLEIKRKEWNIFSKLMNSIINGSEGEICYE</sequence>
<dbReference type="InterPro" id="IPR052509">
    <property type="entry name" value="Metal_resp_DNA-bind_regulator"/>
</dbReference>
<evidence type="ECO:0000259" key="1">
    <source>
        <dbReference type="Pfam" id="PF03551"/>
    </source>
</evidence>
<dbReference type="AlphaFoldDB" id="A0A9D1MD32"/>
<reference evidence="2" key="1">
    <citation type="submission" date="2020-10" db="EMBL/GenBank/DDBJ databases">
        <authorList>
            <person name="Gilroy R."/>
        </authorList>
    </citation>
    <scope>NUCLEOTIDE SEQUENCE</scope>
    <source>
        <strain evidence="2">USAMLcec3-3695</strain>
    </source>
</reference>
<feature type="domain" description="Transcription regulator PadR N-terminal" evidence="1">
    <location>
        <begin position="14"/>
        <end position="87"/>
    </location>
</feature>
<proteinExistence type="predicted"/>
<dbReference type="PANTHER" id="PTHR33169:SF14">
    <property type="entry name" value="TRANSCRIPTIONAL REGULATOR RV3488"/>
    <property type="match status" value="1"/>
</dbReference>
<organism evidence="2 3">
    <name type="scientific">Candidatus Ornithomonoglobus merdipullorum</name>
    <dbReference type="NCBI Taxonomy" id="2840895"/>
    <lineage>
        <taxon>Bacteria</taxon>
        <taxon>Bacillati</taxon>
        <taxon>Bacillota</taxon>
        <taxon>Clostridia</taxon>
        <taxon>Candidatus Ornithomonoglobus</taxon>
    </lineage>
</organism>
<name>A0A9D1MD32_9FIRM</name>
<dbReference type="Pfam" id="PF03551">
    <property type="entry name" value="PadR"/>
    <property type="match status" value="1"/>
</dbReference>
<evidence type="ECO:0000313" key="2">
    <source>
        <dbReference type="EMBL" id="HIU58150.1"/>
    </source>
</evidence>